<dbReference type="Pfam" id="PF02659">
    <property type="entry name" value="Mntp"/>
    <property type="match status" value="1"/>
</dbReference>
<dbReference type="PANTHER" id="PTHR35529:SF1">
    <property type="entry name" value="MANGANESE EFFLUX PUMP MNTP-RELATED"/>
    <property type="match status" value="1"/>
</dbReference>
<keyword evidence="1" id="KW-1003">Cell membrane</keyword>
<name>A0A2W2DPQ7_9ACTN</name>
<evidence type="ECO:0008006" key="8">
    <source>
        <dbReference type="Google" id="ProtNLM"/>
    </source>
</evidence>
<evidence type="ECO:0000256" key="4">
    <source>
        <dbReference type="ARBA" id="ARBA00023136"/>
    </source>
</evidence>
<evidence type="ECO:0000256" key="3">
    <source>
        <dbReference type="ARBA" id="ARBA00022989"/>
    </source>
</evidence>
<evidence type="ECO:0000256" key="1">
    <source>
        <dbReference type="ARBA" id="ARBA00022475"/>
    </source>
</evidence>
<dbReference type="PANTHER" id="PTHR35529">
    <property type="entry name" value="MANGANESE EFFLUX PUMP MNTP-RELATED"/>
    <property type="match status" value="1"/>
</dbReference>
<dbReference type="RefSeq" id="WP_111132119.1">
    <property type="nucleotide sequence ID" value="NZ_POUB01000002.1"/>
</dbReference>
<evidence type="ECO:0000313" key="7">
    <source>
        <dbReference type="Proteomes" id="UP000248749"/>
    </source>
</evidence>
<keyword evidence="7" id="KW-1185">Reference proteome</keyword>
<gene>
    <name evidence="6" type="ORF">C1I99_00235</name>
</gene>
<evidence type="ECO:0000256" key="2">
    <source>
        <dbReference type="ARBA" id="ARBA00022692"/>
    </source>
</evidence>
<feature type="transmembrane region" description="Helical" evidence="5">
    <location>
        <begin position="65"/>
        <end position="86"/>
    </location>
</feature>
<comment type="caution">
    <text evidence="6">The sequence shown here is derived from an EMBL/GenBank/DDBJ whole genome shotgun (WGS) entry which is preliminary data.</text>
</comment>
<sequence>MLANLLILGFILSLDNFRTSIALGTLRLGRGHAALVALMFGFCDGVAPMVGVLAGRHVSQAIELIAGYLGPILLGMYGLFLLVRALRSAQPEELKHSWMIFGLPLPLSLDNVMAGASLGLLGFSPWLAASVFGAITALMAFIGLRLGRIASRLIRIRSDLLGGSATVIMAVVLAVVDM</sequence>
<feature type="transmembrane region" description="Helical" evidence="5">
    <location>
        <begin position="158"/>
        <end position="176"/>
    </location>
</feature>
<proteinExistence type="predicted"/>
<feature type="transmembrane region" description="Helical" evidence="5">
    <location>
        <begin position="33"/>
        <end position="53"/>
    </location>
</feature>
<keyword evidence="4 5" id="KW-0472">Membrane</keyword>
<dbReference type="Proteomes" id="UP000248749">
    <property type="component" value="Unassembled WGS sequence"/>
</dbReference>
<evidence type="ECO:0000313" key="6">
    <source>
        <dbReference type="EMBL" id="PZG02930.1"/>
    </source>
</evidence>
<reference evidence="6 7" key="1">
    <citation type="submission" date="2018-01" db="EMBL/GenBank/DDBJ databases">
        <title>Draft genome sequence of Salinispora sp. 13K206.</title>
        <authorList>
            <person name="Sahin N."/>
            <person name="Saygin H."/>
            <person name="Ay H."/>
        </authorList>
    </citation>
    <scope>NUCLEOTIDE SEQUENCE [LARGE SCALE GENOMIC DNA]</scope>
    <source>
        <strain evidence="6 7">13K206</strain>
    </source>
</reference>
<organism evidence="6 7">
    <name type="scientific">Micromonospora deserti</name>
    <dbReference type="NCBI Taxonomy" id="2070366"/>
    <lineage>
        <taxon>Bacteria</taxon>
        <taxon>Bacillati</taxon>
        <taxon>Actinomycetota</taxon>
        <taxon>Actinomycetes</taxon>
        <taxon>Micromonosporales</taxon>
        <taxon>Micromonosporaceae</taxon>
        <taxon>Micromonospora</taxon>
    </lineage>
</organism>
<keyword evidence="2 5" id="KW-0812">Transmembrane</keyword>
<feature type="transmembrane region" description="Helical" evidence="5">
    <location>
        <begin position="126"/>
        <end position="146"/>
    </location>
</feature>
<accession>A0A2W2DPQ7</accession>
<dbReference type="AlphaFoldDB" id="A0A2W2DPQ7"/>
<dbReference type="InterPro" id="IPR003810">
    <property type="entry name" value="Mntp/YtaF"/>
</dbReference>
<dbReference type="OrthoDB" id="4966389at2"/>
<evidence type="ECO:0000256" key="5">
    <source>
        <dbReference type="SAM" id="Phobius"/>
    </source>
</evidence>
<dbReference type="EMBL" id="POUB01000002">
    <property type="protein sequence ID" value="PZG02930.1"/>
    <property type="molecule type" value="Genomic_DNA"/>
</dbReference>
<keyword evidence="3 5" id="KW-1133">Transmembrane helix</keyword>
<protein>
    <recommendedName>
        <fullName evidence="8">Manganese efflux pump MntP</fullName>
    </recommendedName>
</protein>